<gene>
    <name evidence="5" type="ORF">VroAM7_33420</name>
</gene>
<sequence length="574" mass="65353">MGRYFLYHRVSKKIQSIEGQGVERQVEATQQWIDIHNELRVKEGKEPYTFGRRYEDKGKSGYTQENIRKGQLGKLFADIEKGIIVPGDIIVFELIDRFSRAEPNVVRSHFENIMKAEIKVAVTKWNTVFETNMSGPSGLSARIMLEVGLHLANEESRVKSERILATNKLLADQGIKTTAKTPIWLHRTKDRKELKVVRKNADVIRRIFELRKKGFGAKRIINELGPIKLARYTYNEEGVLIPSSYNRPLSESSVNRYLRDQTVTGYRDGVYYCEPIVEEKLFHACQQKIRKSKGGKVTKIKNVLSGLAYCEKCGKKMAFGGESISPKGKIRSYIKCNNKAKTGGCDAKSIRYEPLEQCVYNLLHTLNDREEITVDIGQLEMELASAQEQAANAQSYMIRYPNDNSWVGIYEEQKAKVYELNNLIADAKAERSGRLTEMNLDLTKHENKALFNQILKDYDVKAVLGHESTSDKPRVKLVIGAWGDFVVSATVDKSVSSRRVRAAMKLGAEGIDFDQRDRGHIQFKEPEKFASDDAKRMAFIDSLAKTFSQTMSDEEKQLILDKVQQQNTHQGSED</sequence>
<accession>A0A510IAI8</accession>
<evidence type="ECO:0000256" key="3">
    <source>
        <dbReference type="SAM" id="Coils"/>
    </source>
</evidence>
<dbReference type="Proteomes" id="UP000315115">
    <property type="component" value="Chromosome 2"/>
</dbReference>
<reference evidence="6" key="1">
    <citation type="submission" date="2019-07" db="EMBL/GenBank/DDBJ databases">
        <title>Complete Genome Sequences of Vibrion rotiferianus strain AM7.</title>
        <authorList>
            <person name="Miyazaki K."/>
            <person name="Wiseschart A."/>
            <person name="Pootanakit K."/>
            <person name="Ishimori K."/>
            <person name="Kitahara K."/>
        </authorList>
    </citation>
    <scope>NUCLEOTIDE SEQUENCE [LARGE SCALE GENOMIC DNA]</scope>
    <source>
        <strain evidence="6">AM7</strain>
    </source>
</reference>
<evidence type="ECO:0000313" key="6">
    <source>
        <dbReference type="Proteomes" id="UP000315115"/>
    </source>
</evidence>
<dbReference type="Pfam" id="PF00239">
    <property type="entry name" value="Resolvase"/>
    <property type="match status" value="1"/>
</dbReference>
<dbReference type="AlphaFoldDB" id="A0A510IAI8"/>
<dbReference type="InterPro" id="IPR050639">
    <property type="entry name" value="SSR_resolvase"/>
</dbReference>
<keyword evidence="3" id="KW-0175">Coiled coil</keyword>
<dbReference type="SUPFAM" id="SSF53041">
    <property type="entry name" value="Resolvase-like"/>
    <property type="match status" value="1"/>
</dbReference>
<dbReference type="GO" id="GO:0003677">
    <property type="term" value="F:DNA binding"/>
    <property type="evidence" value="ECO:0007669"/>
    <property type="project" value="UniProtKB-KW"/>
</dbReference>
<name>A0A510IAI8_9VIBR</name>
<dbReference type="Gene3D" id="3.40.50.1390">
    <property type="entry name" value="Resolvase, N-terminal catalytic domain"/>
    <property type="match status" value="1"/>
</dbReference>
<evidence type="ECO:0000313" key="5">
    <source>
        <dbReference type="EMBL" id="BBL90689.1"/>
    </source>
</evidence>
<dbReference type="Pfam" id="PF13408">
    <property type="entry name" value="Zn_ribbon_recom"/>
    <property type="match status" value="1"/>
</dbReference>
<dbReference type="CDD" id="cd00338">
    <property type="entry name" value="Ser_Recombinase"/>
    <property type="match status" value="1"/>
</dbReference>
<feature type="domain" description="Resolvase/invertase-type recombinase catalytic" evidence="4">
    <location>
        <begin position="4"/>
        <end position="176"/>
    </location>
</feature>
<dbReference type="InterPro" id="IPR025827">
    <property type="entry name" value="Zn_ribbon_recom_dom"/>
</dbReference>
<dbReference type="SMART" id="SM00857">
    <property type="entry name" value="Resolvase"/>
    <property type="match status" value="1"/>
</dbReference>
<evidence type="ECO:0000256" key="1">
    <source>
        <dbReference type="ARBA" id="ARBA00023125"/>
    </source>
</evidence>
<dbReference type="GO" id="GO:0000150">
    <property type="term" value="F:DNA strand exchange activity"/>
    <property type="evidence" value="ECO:0007669"/>
    <property type="project" value="InterPro"/>
</dbReference>
<dbReference type="PANTHER" id="PTHR30461">
    <property type="entry name" value="DNA-INVERTASE FROM LAMBDOID PROPHAGE"/>
    <property type="match status" value="1"/>
</dbReference>
<proteinExistence type="predicted"/>
<evidence type="ECO:0000256" key="2">
    <source>
        <dbReference type="ARBA" id="ARBA00023172"/>
    </source>
</evidence>
<dbReference type="InterPro" id="IPR036162">
    <property type="entry name" value="Resolvase-like_N_sf"/>
</dbReference>
<protein>
    <recommendedName>
        <fullName evidence="4">Resolvase/invertase-type recombinase catalytic domain-containing protein</fullName>
    </recommendedName>
</protein>
<keyword evidence="1" id="KW-0238">DNA-binding</keyword>
<dbReference type="Gene3D" id="3.90.1750.20">
    <property type="entry name" value="Putative Large Serine Recombinase, Chain B, Domain 2"/>
    <property type="match status" value="1"/>
</dbReference>
<dbReference type="PANTHER" id="PTHR30461:SF2">
    <property type="entry name" value="SERINE RECOMBINASE PINE-RELATED"/>
    <property type="match status" value="1"/>
</dbReference>
<dbReference type="InterPro" id="IPR038109">
    <property type="entry name" value="DNA_bind_recomb_sf"/>
</dbReference>
<feature type="coiled-coil region" evidence="3">
    <location>
        <begin position="369"/>
        <end position="430"/>
    </location>
</feature>
<dbReference type="InterPro" id="IPR006119">
    <property type="entry name" value="Resolv_N"/>
</dbReference>
<dbReference type="RefSeq" id="WP_143693497.1">
    <property type="nucleotide sequence ID" value="NZ_AP019799.1"/>
</dbReference>
<evidence type="ECO:0000259" key="4">
    <source>
        <dbReference type="SMART" id="SM00857"/>
    </source>
</evidence>
<dbReference type="EMBL" id="AP019799">
    <property type="protein sequence ID" value="BBL90689.1"/>
    <property type="molecule type" value="Genomic_DNA"/>
</dbReference>
<organism evidence="5 6">
    <name type="scientific">Vibrio rotiferianus</name>
    <dbReference type="NCBI Taxonomy" id="190895"/>
    <lineage>
        <taxon>Bacteria</taxon>
        <taxon>Pseudomonadati</taxon>
        <taxon>Pseudomonadota</taxon>
        <taxon>Gammaproteobacteria</taxon>
        <taxon>Vibrionales</taxon>
        <taxon>Vibrionaceae</taxon>
        <taxon>Vibrio</taxon>
    </lineage>
</organism>
<keyword evidence="2" id="KW-0233">DNA recombination</keyword>